<feature type="transmembrane region" description="Helical" evidence="6">
    <location>
        <begin position="125"/>
        <end position="143"/>
    </location>
</feature>
<reference evidence="7" key="1">
    <citation type="journal article" date="2014" name="Int. J. Syst. Evol. Microbiol.">
        <title>Complete genome sequence of Corynebacterium casei LMG S-19264T (=DSM 44701T), isolated from a smear-ripened cheese.</title>
        <authorList>
            <consortium name="US DOE Joint Genome Institute (JGI-PGF)"/>
            <person name="Walter F."/>
            <person name="Albersmeier A."/>
            <person name="Kalinowski J."/>
            <person name="Ruckert C."/>
        </authorList>
    </citation>
    <scope>NUCLEOTIDE SEQUENCE</scope>
    <source>
        <strain evidence="7">CGMCC 1.15493</strain>
    </source>
</reference>
<feature type="transmembrane region" description="Helical" evidence="6">
    <location>
        <begin position="33"/>
        <end position="52"/>
    </location>
</feature>
<evidence type="ECO:0000256" key="2">
    <source>
        <dbReference type="ARBA" id="ARBA00022475"/>
    </source>
</evidence>
<evidence type="ECO:0000256" key="5">
    <source>
        <dbReference type="ARBA" id="ARBA00023136"/>
    </source>
</evidence>
<dbReference type="GO" id="GO:0005886">
    <property type="term" value="C:plasma membrane"/>
    <property type="evidence" value="ECO:0007669"/>
    <property type="project" value="UniProtKB-SubCell"/>
</dbReference>
<comment type="subcellular location">
    <subcellularLocation>
        <location evidence="1">Cell membrane</location>
        <topology evidence="1">Multi-pass membrane protein</topology>
    </subcellularLocation>
</comment>
<keyword evidence="8" id="KW-1185">Reference proteome</keyword>
<protein>
    <submittedName>
        <fullName evidence="7">Membrane protein</fullName>
    </submittedName>
</protein>
<dbReference type="Proteomes" id="UP000613160">
    <property type="component" value="Unassembled WGS sequence"/>
</dbReference>
<evidence type="ECO:0000313" key="8">
    <source>
        <dbReference type="Proteomes" id="UP000613160"/>
    </source>
</evidence>
<dbReference type="InterPro" id="IPR051461">
    <property type="entry name" value="UPF0750_membrane"/>
</dbReference>
<keyword evidence="3 6" id="KW-0812">Transmembrane</keyword>
<dbReference type="PANTHER" id="PTHR33545:SF5">
    <property type="entry name" value="UPF0750 MEMBRANE PROTEIN YITT"/>
    <property type="match status" value="1"/>
</dbReference>
<feature type="transmembrane region" description="Helical" evidence="6">
    <location>
        <begin position="64"/>
        <end position="87"/>
    </location>
</feature>
<dbReference type="EMBL" id="BMJJ01000002">
    <property type="protein sequence ID" value="GGD09307.1"/>
    <property type="molecule type" value="Genomic_DNA"/>
</dbReference>
<accession>A0A916XTK0</accession>
<feature type="transmembrane region" description="Helical" evidence="6">
    <location>
        <begin position="189"/>
        <end position="207"/>
    </location>
</feature>
<comment type="caution">
    <text evidence="7">The sequence shown here is derived from an EMBL/GenBank/DDBJ whole genome shotgun (WGS) entry which is preliminary data.</text>
</comment>
<keyword evidence="2" id="KW-1003">Cell membrane</keyword>
<evidence type="ECO:0000313" key="7">
    <source>
        <dbReference type="EMBL" id="GGD09307.1"/>
    </source>
</evidence>
<dbReference type="InterPro" id="IPR003740">
    <property type="entry name" value="YitT"/>
</dbReference>
<name>A0A916XTK0_9HYPH</name>
<dbReference type="Pfam" id="PF02588">
    <property type="entry name" value="YitT_membrane"/>
    <property type="match status" value="1"/>
</dbReference>
<keyword evidence="5 6" id="KW-0472">Membrane</keyword>
<evidence type="ECO:0000256" key="3">
    <source>
        <dbReference type="ARBA" id="ARBA00022692"/>
    </source>
</evidence>
<sequence length="217" mass="23333">MADETIARKRLRGFGNWQATATRHTPLEDAQGLFTGTVLTALGIAILAHLGFLTGGTAGLAFILHYATGVNFGLLFFVVNLPFYFLAIRRMGLAFTVKTFIAVALLSLLTAVQPALFAFGTVDRTTGAVLGGLLMGFGLLALFRHRTSLGGVGILALYLQDRFRWRAGITQLAIDLSVLALSFTVADPTSIAFSILGVVVLNLFLAINHRADRYIAM</sequence>
<dbReference type="PANTHER" id="PTHR33545">
    <property type="entry name" value="UPF0750 MEMBRANE PROTEIN YITT-RELATED"/>
    <property type="match status" value="1"/>
</dbReference>
<organism evidence="7 8">
    <name type="scientific">Aureimonas glaciei</name>
    <dbReference type="NCBI Taxonomy" id="1776957"/>
    <lineage>
        <taxon>Bacteria</taxon>
        <taxon>Pseudomonadati</taxon>
        <taxon>Pseudomonadota</taxon>
        <taxon>Alphaproteobacteria</taxon>
        <taxon>Hyphomicrobiales</taxon>
        <taxon>Aurantimonadaceae</taxon>
        <taxon>Aureimonas</taxon>
    </lineage>
</organism>
<keyword evidence="4 6" id="KW-1133">Transmembrane helix</keyword>
<dbReference type="RefSeq" id="WP_188849497.1">
    <property type="nucleotide sequence ID" value="NZ_BMJJ01000002.1"/>
</dbReference>
<dbReference type="AlphaFoldDB" id="A0A916XTK0"/>
<proteinExistence type="predicted"/>
<evidence type="ECO:0000256" key="1">
    <source>
        <dbReference type="ARBA" id="ARBA00004651"/>
    </source>
</evidence>
<feature type="transmembrane region" description="Helical" evidence="6">
    <location>
        <begin position="163"/>
        <end position="183"/>
    </location>
</feature>
<gene>
    <name evidence="7" type="ORF">GCM10011335_10230</name>
</gene>
<evidence type="ECO:0000256" key="6">
    <source>
        <dbReference type="SAM" id="Phobius"/>
    </source>
</evidence>
<reference evidence="7" key="2">
    <citation type="submission" date="2020-09" db="EMBL/GenBank/DDBJ databases">
        <authorList>
            <person name="Sun Q."/>
            <person name="Zhou Y."/>
        </authorList>
    </citation>
    <scope>NUCLEOTIDE SEQUENCE</scope>
    <source>
        <strain evidence="7">CGMCC 1.15493</strain>
    </source>
</reference>
<evidence type="ECO:0000256" key="4">
    <source>
        <dbReference type="ARBA" id="ARBA00022989"/>
    </source>
</evidence>
<feature type="transmembrane region" description="Helical" evidence="6">
    <location>
        <begin position="99"/>
        <end position="119"/>
    </location>
</feature>